<sequence length="99" mass="10061">MDIVGLQCLCEPCAVAAGAFHAGTDDLAQATGPADRRPVARWVGAELGIAEQLTGIGDRGQVDGVEMSVGADDDAAVRCHDGGVLKFVGAVTSCCYVVL</sequence>
<name>A0A7I9YY05_MYCBU</name>
<dbReference type="EMBL" id="BLKZ01000002">
    <property type="protein sequence ID" value="GFG93498.1"/>
    <property type="molecule type" value="Genomic_DNA"/>
</dbReference>
<protein>
    <submittedName>
        <fullName evidence="1">Uncharacterized protein</fullName>
    </submittedName>
</protein>
<dbReference type="AlphaFoldDB" id="A0A7I9YY05"/>
<proteinExistence type="predicted"/>
<gene>
    <name evidence="1" type="ORF">MBOU_55400</name>
</gene>
<dbReference type="Proteomes" id="UP000465360">
    <property type="component" value="Unassembled WGS sequence"/>
</dbReference>
<evidence type="ECO:0000313" key="1">
    <source>
        <dbReference type="EMBL" id="GFG93498.1"/>
    </source>
</evidence>
<evidence type="ECO:0000313" key="2">
    <source>
        <dbReference type="Proteomes" id="UP000465360"/>
    </source>
</evidence>
<comment type="caution">
    <text evidence="1">The sequence shown here is derived from an EMBL/GenBank/DDBJ whole genome shotgun (WGS) entry which is preliminary data.</text>
</comment>
<reference evidence="1 2" key="1">
    <citation type="journal article" date="2019" name="Emerg. Microbes Infect.">
        <title>Comprehensive subspecies identification of 175 nontuberculous mycobacteria species based on 7547 genomic profiles.</title>
        <authorList>
            <person name="Matsumoto Y."/>
            <person name="Kinjo T."/>
            <person name="Motooka D."/>
            <person name="Nabeya D."/>
            <person name="Jung N."/>
            <person name="Uechi K."/>
            <person name="Horii T."/>
            <person name="Iida T."/>
            <person name="Fujita J."/>
            <person name="Nakamura S."/>
        </authorList>
    </citation>
    <scope>NUCLEOTIDE SEQUENCE [LARGE SCALE GENOMIC DNA]</scope>
    <source>
        <strain evidence="1 2">JCM 30725</strain>
    </source>
</reference>
<organism evidence="1 2">
    <name type="scientific">Mycobacterium bourgelatii</name>
    <dbReference type="NCBI Taxonomy" id="1273442"/>
    <lineage>
        <taxon>Bacteria</taxon>
        <taxon>Bacillati</taxon>
        <taxon>Actinomycetota</taxon>
        <taxon>Actinomycetes</taxon>
        <taxon>Mycobacteriales</taxon>
        <taxon>Mycobacteriaceae</taxon>
        <taxon>Mycobacterium</taxon>
    </lineage>
</organism>
<accession>A0A7I9YY05</accession>
<keyword evidence="2" id="KW-1185">Reference proteome</keyword>